<evidence type="ECO:0000256" key="6">
    <source>
        <dbReference type="ARBA" id="ARBA00023136"/>
    </source>
</evidence>
<keyword evidence="3 8" id="KW-0812">Transmembrane</keyword>
<dbReference type="InterPro" id="IPR002898">
    <property type="entry name" value="MotA_ExbB_proton_chnl"/>
</dbReference>
<reference evidence="12" key="1">
    <citation type="submission" date="2015-08" db="EMBL/GenBank/DDBJ databases">
        <authorList>
            <person name="Babu N.S."/>
            <person name="Beckwith C.J."/>
            <person name="Beseler K.G."/>
            <person name="Brison A."/>
            <person name="Carone J.V."/>
            <person name="Caskin T.P."/>
            <person name="Diamond M."/>
            <person name="Durham M.E."/>
            <person name="Foxe J.M."/>
            <person name="Go M."/>
            <person name="Henderson B.A."/>
            <person name="Jones I.B."/>
            <person name="McGettigan J.A."/>
            <person name="Micheletti S.J."/>
            <person name="Nasrallah M.E."/>
            <person name="Ortiz D."/>
            <person name="Piller C.R."/>
            <person name="Privatt S.R."/>
            <person name="Schneider S.L."/>
            <person name="Sharp S."/>
            <person name="Smith T.C."/>
            <person name="Stanton J.D."/>
            <person name="Ullery H.E."/>
            <person name="Wilson R.J."/>
            <person name="Serrano M.G."/>
            <person name="Buck G."/>
            <person name="Lee V."/>
            <person name="Wang Y."/>
            <person name="Carvalho R."/>
            <person name="Voegtly L."/>
            <person name="Shi R."/>
            <person name="Duckworth R."/>
            <person name="Johnson A."/>
            <person name="Loviza R."/>
            <person name="Walstead R."/>
            <person name="Shah Z."/>
            <person name="Kiflezghi M."/>
            <person name="Wade K."/>
            <person name="Ball S.L."/>
            <person name="Bradley K.W."/>
            <person name="Asai D.J."/>
            <person name="Bowman C.A."/>
            <person name="Russell D.A."/>
            <person name="Pope W.H."/>
            <person name="Jacobs-Sera D."/>
            <person name="Hendrix R.W."/>
            <person name="Hatfull G.F."/>
        </authorList>
    </citation>
    <scope>NUCLEOTIDE SEQUENCE [LARGE SCALE GENOMIC DNA]</scope>
    <source>
        <strain evidence="12">JCM 19170</strain>
    </source>
</reference>
<dbReference type="InterPro" id="IPR046786">
    <property type="entry name" value="MotA_N"/>
</dbReference>
<dbReference type="EMBL" id="CYHH01000007">
    <property type="protein sequence ID" value="CUB07390.1"/>
    <property type="molecule type" value="Genomic_DNA"/>
</dbReference>
<evidence type="ECO:0000256" key="1">
    <source>
        <dbReference type="ARBA" id="ARBA00004651"/>
    </source>
</evidence>
<feature type="domain" description="Motility protein A N-terminal" evidence="10">
    <location>
        <begin position="6"/>
        <end position="75"/>
    </location>
</feature>
<evidence type="ECO:0000256" key="2">
    <source>
        <dbReference type="ARBA" id="ARBA00022475"/>
    </source>
</evidence>
<comment type="subcellular location">
    <subcellularLocation>
        <location evidence="1">Cell membrane</location>
        <topology evidence="1">Multi-pass membrane protein</topology>
    </subcellularLocation>
    <subcellularLocation>
        <location evidence="7">Membrane</location>
        <topology evidence="7">Multi-pass membrane protein</topology>
    </subcellularLocation>
</comment>
<feature type="transmembrane region" description="Helical" evidence="8">
    <location>
        <begin position="149"/>
        <end position="168"/>
    </location>
</feature>
<dbReference type="Pfam" id="PF01618">
    <property type="entry name" value="MotA_ExbB"/>
    <property type="match status" value="1"/>
</dbReference>
<accession>A0A0K6IW85</accession>
<proteinExistence type="inferred from homology"/>
<dbReference type="AlphaFoldDB" id="A0A0K6IW85"/>
<evidence type="ECO:0000259" key="9">
    <source>
        <dbReference type="Pfam" id="PF01618"/>
    </source>
</evidence>
<dbReference type="PANTHER" id="PTHR30433">
    <property type="entry name" value="CHEMOTAXIS PROTEIN MOTA"/>
    <property type="match status" value="1"/>
</dbReference>
<dbReference type="Pfam" id="PF20560">
    <property type="entry name" value="MotA_N"/>
    <property type="match status" value="1"/>
</dbReference>
<dbReference type="GO" id="GO:0006935">
    <property type="term" value="P:chemotaxis"/>
    <property type="evidence" value="ECO:0007669"/>
    <property type="project" value="InterPro"/>
</dbReference>
<keyword evidence="6 8" id="KW-0472">Membrane</keyword>
<keyword evidence="2" id="KW-1003">Cell membrane</keyword>
<keyword evidence="12" id="KW-1185">Reference proteome</keyword>
<dbReference type="GO" id="GO:0005886">
    <property type="term" value="C:plasma membrane"/>
    <property type="evidence" value="ECO:0007669"/>
    <property type="project" value="UniProtKB-SubCell"/>
</dbReference>
<evidence type="ECO:0000256" key="7">
    <source>
        <dbReference type="RuleBase" id="RU004057"/>
    </source>
</evidence>
<dbReference type="Proteomes" id="UP000182108">
    <property type="component" value="Unassembled WGS sequence"/>
</dbReference>
<dbReference type="OrthoDB" id="5291460at2"/>
<keyword evidence="11" id="KW-0966">Cell projection</keyword>
<name>A0A0K6IW85_9PROT</name>
<keyword evidence="11" id="KW-0969">Cilium</keyword>
<evidence type="ECO:0000256" key="8">
    <source>
        <dbReference type="SAM" id="Phobius"/>
    </source>
</evidence>
<evidence type="ECO:0000256" key="3">
    <source>
        <dbReference type="ARBA" id="ARBA00022692"/>
    </source>
</evidence>
<dbReference type="GO" id="GO:0015031">
    <property type="term" value="P:protein transport"/>
    <property type="evidence" value="ECO:0007669"/>
    <property type="project" value="UniProtKB-KW"/>
</dbReference>
<feature type="domain" description="MotA/TolQ/ExbB proton channel" evidence="9">
    <location>
        <begin position="103"/>
        <end position="219"/>
    </location>
</feature>
<dbReference type="NCBIfam" id="NF006583">
    <property type="entry name" value="PRK09109.1"/>
    <property type="match status" value="1"/>
</dbReference>
<gene>
    <name evidence="11" type="ORF">Ga0061068_10729</name>
</gene>
<keyword evidence="4" id="KW-0283">Flagellar rotation</keyword>
<evidence type="ECO:0000256" key="5">
    <source>
        <dbReference type="ARBA" id="ARBA00022989"/>
    </source>
</evidence>
<evidence type="ECO:0000313" key="11">
    <source>
        <dbReference type="EMBL" id="CUB07390.1"/>
    </source>
</evidence>
<keyword evidence="7" id="KW-0813">Transport</keyword>
<dbReference type="GO" id="GO:0071978">
    <property type="term" value="P:bacterial-type flagellum-dependent swarming motility"/>
    <property type="evidence" value="ECO:0007669"/>
    <property type="project" value="InterPro"/>
</dbReference>
<feature type="transmembrane region" description="Helical" evidence="8">
    <location>
        <begin position="180"/>
        <end position="203"/>
    </location>
</feature>
<dbReference type="PANTHER" id="PTHR30433:SF3">
    <property type="entry name" value="MOTILITY PROTEIN A"/>
    <property type="match status" value="1"/>
</dbReference>
<evidence type="ECO:0000313" key="12">
    <source>
        <dbReference type="Proteomes" id="UP000182108"/>
    </source>
</evidence>
<keyword evidence="7" id="KW-0653">Protein transport</keyword>
<dbReference type="RefSeq" id="WP_055423679.1">
    <property type="nucleotide sequence ID" value="NZ_CYHH01000007.1"/>
</dbReference>
<protein>
    <submittedName>
        <fullName evidence="11">Flagellar motor component MotA</fullName>
    </submittedName>
</protein>
<evidence type="ECO:0000259" key="10">
    <source>
        <dbReference type="Pfam" id="PF20560"/>
    </source>
</evidence>
<dbReference type="InterPro" id="IPR047055">
    <property type="entry name" value="MotA-like"/>
</dbReference>
<evidence type="ECO:0000256" key="4">
    <source>
        <dbReference type="ARBA" id="ARBA00022779"/>
    </source>
</evidence>
<organism evidence="11 12">
    <name type="scientific">Tepidiphilus thermophilus</name>
    <dbReference type="NCBI Taxonomy" id="876478"/>
    <lineage>
        <taxon>Bacteria</taxon>
        <taxon>Pseudomonadati</taxon>
        <taxon>Pseudomonadota</taxon>
        <taxon>Hydrogenophilia</taxon>
        <taxon>Hydrogenophilales</taxon>
        <taxon>Hydrogenophilaceae</taxon>
        <taxon>Tepidiphilus</taxon>
    </lineage>
</organism>
<keyword evidence="5 8" id="KW-1133">Transmembrane helix</keyword>
<keyword evidence="11" id="KW-0282">Flagellum</keyword>
<feature type="transmembrane region" description="Helical" evidence="8">
    <location>
        <begin position="35"/>
        <end position="57"/>
    </location>
</feature>
<sequence length="258" mass="27567">MDVTSLIGLALGLSAIVVGQFLEGGNLSSLLQPTAFLIVIGGTTGAVLLQTPLRVFVGAVKMLAWIFRPPASNPQELIGKVVDWGRTARRDGLLALEARIAAEADPFVQKGLQLLVDGIEPTRMREVLETEIDMSEEQMKLRAKVWESAGGYSPTIGILGAVMGLIHVMENLADPARLGAGIAVAFVATIYGVGSANLIFIPISKKLTTYIRSIVIQRQMLVDGLVGVAQGDNPRLIESRMQSYLAESGEEAPSEEKS</sequence>
<comment type="similarity">
    <text evidence="7">Belongs to the exbB/tolQ family.</text>
</comment>